<dbReference type="EMBL" id="JAPEUR010000001">
    <property type="protein sequence ID" value="KAJ4329505.1"/>
    <property type="molecule type" value="Genomic_DNA"/>
</dbReference>
<sequence length="335" mass="37190">MAGILGMKGFDYNVTRSMFYVSYIVFEIPSNIVCKLLGPGWLLPSLTVLFRACSLGSGFVKTIPQMMGVRFLLGIFEAGMLPEIVYYLSRWYRRSELTFRLGLYLAAGPLAGAFGVLLASAILRLDHFGSVNSWRMVFVIEGIITVGLRLIGFVTMTDRPATARWLTEVEKQPSEDRVRSESVGQVKVLDKMDRKKLILGIWDLVVIGTSWIFLFCNVTVQGLRFFLPTIVRTSYSDYTVIKQQLYMVPSYAVGSVVTLLLPLISWRFDRRQLIMIISTPLGIAGYIIFLSTTNQFARYGATLLVASSVFSLGALASSQASANIVSDTARSSAMA</sequence>
<evidence type="ECO:0000259" key="8">
    <source>
        <dbReference type="PROSITE" id="PS50850"/>
    </source>
</evidence>
<feature type="domain" description="Major facilitator superfamily (MFS) profile" evidence="8">
    <location>
        <begin position="1"/>
        <end position="335"/>
    </location>
</feature>
<dbReference type="InterPro" id="IPR020846">
    <property type="entry name" value="MFS_dom"/>
</dbReference>
<dbReference type="PANTHER" id="PTHR43791:SF48">
    <property type="entry name" value="TRANSPORTER, PUTATIVE (AFU_ORTHOLOGUE AFUA_4G01000)-RELATED"/>
    <property type="match status" value="1"/>
</dbReference>
<dbReference type="AlphaFoldDB" id="A0A9W8WNI8"/>
<comment type="caution">
    <text evidence="9">The sequence shown here is derived from an EMBL/GenBank/DDBJ whole genome shotgun (WGS) entry which is preliminary data.</text>
</comment>
<evidence type="ECO:0000313" key="10">
    <source>
        <dbReference type="Proteomes" id="UP001140502"/>
    </source>
</evidence>
<dbReference type="InterPro" id="IPR036259">
    <property type="entry name" value="MFS_trans_sf"/>
</dbReference>
<name>A0A9W8WNI8_9HYPO</name>
<keyword evidence="4 7" id="KW-1133">Transmembrane helix</keyword>
<gene>
    <name evidence="9" type="ORF">N0V84_000140</name>
</gene>
<keyword evidence="6" id="KW-0325">Glycoprotein</keyword>
<organism evidence="9 10">
    <name type="scientific">Fusarium piperis</name>
    <dbReference type="NCBI Taxonomy" id="1435070"/>
    <lineage>
        <taxon>Eukaryota</taxon>
        <taxon>Fungi</taxon>
        <taxon>Dikarya</taxon>
        <taxon>Ascomycota</taxon>
        <taxon>Pezizomycotina</taxon>
        <taxon>Sordariomycetes</taxon>
        <taxon>Hypocreomycetidae</taxon>
        <taxon>Hypocreales</taxon>
        <taxon>Nectriaceae</taxon>
        <taxon>Fusarium</taxon>
        <taxon>Fusarium solani species complex</taxon>
    </lineage>
</organism>
<dbReference type="GO" id="GO:0016020">
    <property type="term" value="C:membrane"/>
    <property type="evidence" value="ECO:0007669"/>
    <property type="project" value="UniProtKB-SubCell"/>
</dbReference>
<evidence type="ECO:0000256" key="5">
    <source>
        <dbReference type="ARBA" id="ARBA00023136"/>
    </source>
</evidence>
<keyword evidence="5 7" id="KW-0472">Membrane</keyword>
<evidence type="ECO:0000256" key="3">
    <source>
        <dbReference type="ARBA" id="ARBA00022692"/>
    </source>
</evidence>
<accession>A0A9W8WNI8</accession>
<evidence type="ECO:0000313" key="9">
    <source>
        <dbReference type="EMBL" id="KAJ4329505.1"/>
    </source>
</evidence>
<comment type="subcellular location">
    <subcellularLocation>
        <location evidence="1">Membrane</location>
        <topology evidence="1">Multi-pass membrane protein</topology>
    </subcellularLocation>
</comment>
<keyword evidence="10" id="KW-1185">Reference proteome</keyword>
<dbReference type="PANTHER" id="PTHR43791">
    <property type="entry name" value="PERMEASE-RELATED"/>
    <property type="match status" value="1"/>
</dbReference>
<dbReference type="Proteomes" id="UP001140502">
    <property type="component" value="Unassembled WGS sequence"/>
</dbReference>
<evidence type="ECO:0000256" key="1">
    <source>
        <dbReference type="ARBA" id="ARBA00004141"/>
    </source>
</evidence>
<feature type="transmembrane region" description="Helical" evidence="7">
    <location>
        <begin position="246"/>
        <end position="266"/>
    </location>
</feature>
<dbReference type="OrthoDB" id="2985014at2759"/>
<dbReference type="GO" id="GO:0022857">
    <property type="term" value="F:transmembrane transporter activity"/>
    <property type="evidence" value="ECO:0007669"/>
    <property type="project" value="InterPro"/>
</dbReference>
<keyword evidence="2" id="KW-0813">Transport</keyword>
<evidence type="ECO:0000256" key="6">
    <source>
        <dbReference type="ARBA" id="ARBA00023180"/>
    </source>
</evidence>
<feature type="transmembrane region" description="Helical" evidence="7">
    <location>
        <begin position="101"/>
        <end position="122"/>
    </location>
</feature>
<proteinExistence type="predicted"/>
<feature type="transmembrane region" description="Helical" evidence="7">
    <location>
        <begin position="296"/>
        <end position="316"/>
    </location>
</feature>
<dbReference type="Pfam" id="PF07690">
    <property type="entry name" value="MFS_1"/>
    <property type="match status" value="1"/>
</dbReference>
<evidence type="ECO:0000256" key="7">
    <source>
        <dbReference type="SAM" id="Phobius"/>
    </source>
</evidence>
<dbReference type="InterPro" id="IPR011701">
    <property type="entry name" value="MFS"/>
</dbReference>
<dbReference type="SUPFAM" id="SSF103473">
    <property type="entry name" value="MFS general substrate transporter"/>
    <property type="match status" value="1"/>
</dbReference>
<feature type="transmembrane region" description="Helical" evidence="7">
    <location>
        <begin position="197"/>
        <end position="226"/>
    </location>
</feature>
<keyword evidence="3 7" id="KW-0812">Transmembrane</keyword>
<evidence type="ECO:0000256" key="4">
    <source>
        <dbReference type="ARBA" id="ARBA00022989"/>
    </source>
</evidence>
<reference evidence="9" key="1">
    <citation type="submission" date="2022-10" db="EMBL/GenBank/DDBJ databases">
        <title>Tapping the CABI collections for fungal endophytes: first genome assemblies for Collariella, Neodidymelliopsis, Ascochyta clinopodiicola, Didymella pomorum, Didymosphaeria variabile, Neocosmospora piperis and Neocucurbitaria cava.</title>
        <authorList>
            <person name="Hill R."/>
        </authorList>
    </citation>
    <scope>NUCLEOTIDE SEQUENCE</scope>
    <source>
        <strain evidence="9">IMI 366586</strain>
    </source>
</reference>
<evidence type="ECO:0000256" key="2">
    <source>
        <dbReference type="ARBA" id="ARBA00022448"/>
    </source>
</evidence>
<feature type="transmembrane region" description="Helical" evidence="7">
    <location>
        <begin position="71"/>
        <end position="89"/>
    </location>
</feature>
<feature type="transmembrane region" description="Helical" evidence="7">
    <location>
        <begin position="273"/>
        <end position="290"/>
    </location>
</feature>
<dbReference type="PROSITE" id="PS50850">
    <property type="entry name" value="MFS"/>
    <property type="match status" value="1"/>
</dbReference>
<feature type="transmembrane region" description="Helical" evidence="7">
    <location>
        <begin position="134"/>
        <end position="154"/>
    </location>
</feature>
<protein>
    <recommendedName>
        <fullName evidence="8">Major facilitator superfamily (MFS) profile domain-containing protein</fullName>
    </recommendedName>
</protein>
<feature type="transmembrane region" description="Helical" evidence="7">
    <location>
        <begin position="17"/>
        <end position="34"/>
    </location>
</feature>
<dbReference type="Gene3D" id="1.20.1250.20">
    <property type="entry name" value="MFS general substrate transporter like domains"/>
    <property type="match status" value="1"/>
</dbReference>